<dbReference type="InterPro" id="IPR015424">
    <property type="entry name" value="PyrdxlP-dep_Trfase"/>
</dbReference>
<accession>F3GNG0</accession>
<dbReference type="EMBL" id="AEAI01003297">
    <property type="protein sequence ID" value="EGH48613.1"/>
    <property type="molecule type" value="Genomic_DNA"/>
</dbReference>
<reference evidence="7 8" key="1">
    <citation type="journal article" date="2011" name="PLoS Pathog.">
        <title>Dynamic evolution of pathogenicity revealed by sequencing and comparative genomics of 19 Pseudomonas syringae isolates.</title>
        <authorList>
            <person name="Baltrus D.A."/>
            <person name="Nishimura M.T."/>
            <person name="Romanchuk A."/>
            <person name="Chang J.H."/>
            <person name="Mukhtar M.S."/>
            <person name="Cherkis K."/>
            <person name="Roach J."/>
            <person name="Grant S.R."/>
            <person name="Jones C.D."/>
            <person name="Dangl J.L."/>
        </authorList>
    </citation>
    <scope>NUCLEOTIDE SEQUENCE [LARGE SCALE GENOMIC DNA]</scope>
    <source>
        <strain evidence="7 8">1704B</strain>
    </source>
</reference>
<dbReference type="PATRIC" id="fig|629263.4.peg.5933"/>
<dbReference type="SUPFAM" id="SSF53383">
    <property type="entry name" value="PLP-dependent transferases"/>
    <property type="match status" value="1"/>
</dbReference>
<evidence type="ECO:0000256" key="2">
    <source>
        <dbReference type="ARBA" id="ARBA00007441"/>
    </source>
</evidence>
<dbReference type="HOGENOM" id="CLU_181428_0_0_6"/>
<evidence type="ECO:0000256" key="6">
    <source>
        <dbReference type="ARBA" id="ARBA00026106"/>
    </source>
</evidence>
<comment type="similarity">
    <text evidence="2">Belongs to the class-I pyridoxal-phosphate-dependent aminotransferase family.</text>
</comment>
<keyword evidence="8" id="KW-1185">Reference proteome</keyword>
<keyword evidence="4 7" id="KW-0808">Transferase</keyword>
<dbReference type="GO" id="GO:0004021">
    <property type="term" value="F:L-alanine:2-oxoglutarate aminotransferase activity"/>
    <property type="evidence" value="ECO:0007669"/>
    <property type="project" value="UniProtKB-EC"/>
</dbReference>
<proteinExistence type="inferred from homology"/>
<evidence type="ECO:0000256" key="4">
    <source>
        <dbReference type="ARBA" id="ARBA00022679"/>
    </source>
</evidence>
<gene>
    <name evidence="7" type="ORF">PSYPI_42380</name>
</gene>
<protein>
    <recommendedName>
        <fullName evidence="6">alanine transaminase</fullName>
        <ecNumber evidence="6">2.6.1.2</ecNumber>
    </recommendedName>
</protein>
<dbReference type="Proteomes" id="UP000004986">
    <property type="component" value="Unassembled WGS sequence"/>
</dbReference>
<feature type="non-terminal residue" evidence="7">
    <location>
        <position position="1"/>
    </location>
</feature>
<dbReference type="PANTHER" id="PTHR43488">
    <property type="entry name" value="GLUTAMATE-PYRUVATE AMINOTRANSFERASE ALAA"/>
    <property type="match status" value="1"/>
</dbReference>
<evidence type="ECO:0000256" key="1">
    <source>
        <dbReference type="ARBA" id="ARBA00001933"/>
    </source>
</evidence>
<name>F3GNG0_PSESJ</name>
<keyword evidence="5" id="KW-0663">Pyridoxal phosphate</keyword>
<dbReference type="BioCyc" id="PSYR629263:G11X0-7759-MONOMER"/>
<dbReference type="PANTHER" id="PTHR43488:SF2">
    <property type="entry name" value="GLUTAMATE-PYRUVATE AMINOTRANSFERASE ALAA"/>
    <property type="match status" value="1"/>
</dbReference>
<dbReference type="AlphaFoldDB" id="F3GNG0"/>
<comment type="cofactor">
    <cofactor evidence="1">
        <name>pyridoxal 5'-phosphate</name>
        <dbReference type="ChEBI" id="CHEBI:597326"/>
    </cofactor>
</comment>
<evidence type="ECO:0000256" key="5">
    <source>
        <dbReference type="ARBA" id="ARBA00022898"/>
    </source>
</evidence>
<evidence type="ECO:0000256" key="3">
    <source>
        <dbReference type="ARBA" id="ARBA00022576"/>
    </source>
</evidence>
<dbReference type="InterPro" id="IPR015422">
    <property type="entry name" value="PyrdxlP-dep_Trfase_small"/>
</dbReference>
<dbReference type="EC" id="2.6.1.2" evidence="6"/>
<keyword evidence="3 7" id="KW-0032">Aminotransferase</keyword>
<evidence type="ECO:0000313" key="8">
    <source>
        <dbReference type="Proteomes" id="UP000004986"/>
    </source>
</evidence>
<sequence>IPDVSCVKPMGALYAFPRIDPKVCPILNDEKFVLDLLLSEKLLVVQGTAFNWPYPDHFRVVTLPRVDELEQAIGRIGNFLKGYRQ</sequence>
<dbReference type="InterPro" id="IPR051926">
    <property type="entry name" value="Ala_Aminotransferase"/>
</dbReference>
<organism evidence="7 8">
    <name type="scientific">Pseudomonas syringae pv. pisi str. 1704B</name>
    <dbReference type="NCBI Taxonomy" id="629263"/>
    <lineage>
        <taxon>Bacteria</taxon>
        <taxon>Pseudomonadati</taxon>
        <taxon>Pseudomonadota</taxon>
        <taxon>Gammaproteobacteria</taxon>
        <taxon>Pseudomonadales</taxon>
        <taxon>Pseudomonadaceae</taxon>
        <taxon>Pseudomonas</taxon>
        <taxon>Pseudomonas syringae</taxon>
    </lineage>
</organism>
<comment type="caution">
    <text evidence="7">The sequence shown here is derived from an EMBL/GenBank/DDBJ whole genome shotgun (WGS) entry which is preliminary data.</text>
</comment>
<dbReference type="Gene3D" id="3.90.1150.10">
    <property type="entry name" value="Aspartate Aminotransferase, domain 1"/>
    <property type="match status" value="1"/>
</dbReference>
<evidence type="ECO:0000313" key="7">
    <source>
        <dbReference type="EMBL" id="EGH48613.1"/>
    </source>
</evidence>